<evidence type="ECO:0000256" key="5">
    <source>
        <dbReference type="ARBA" id="ARBA00022755"/>
    </source>
</evidence>
<dbReference type="GO" id="GO:0004488">
    <property type="term" value="F:methylenetetrahydrofolate dehydrogenase (NADP+) activity"/>
    <property type="evidence" value="ECO:0007669"/>
    <property type="project" value="UniProtKB-UniRule"/>
</dbReference>
<keyword evidence="3 12" id="KW-0554">One-carbon metabolism</keyword>
<dbReference type="GO" id="GO:0035999">
    <property type="term" value="P:tetrahydrofolate interconversion"/>
    <property type="evidence" value="ECO:0007669"/>
    <property type="project" value="UniProtKB-UniRule"/>
</dbReference>
<dbReference type="InterPro" id="IPR020631">
    <property type="entry name" value="THF_DH/CycHdrlase_NAD-bd_dom"/>
</dbReference>
<proteinExistence type="inferred from homology"/>
<dbReference type="EMBL" id="AGTR01000009">
    <property type="protein sequence ID" value="EHJ06328.1"/>
    <property type="molecule type" value="Genomic_DNA"/>
</dbReference>
<dbReference type="GO" id="GO:0000105">
    <property type="term" value="P:L-histidine biosynthetic process"/>
    <property type="evidence" value="ECO:0007669"/>
    <property type="project" value="UniProtKB-KW"/>
</dbReference>
<evidence type="ECO:0000256" key="2">
    <source>
        <dbReference type="ARBA" id="ARBA00011738"/>
    </source>
</evidence>
<dbReference type="GO" id="GO:0005829">
    <property type="term" value="C:cytosol"/>
    <property type="evidence" value="ECO:0007669"/>
    <property type="project" value="TreeGrafter"/>
</dbReference>
<comment type="catalytic activity">
    <reaction evidence="12">
        <text>(6R)-5,10-methylene-5,6,7,8-tetrahydrofolate + NADP(+) = (6R)-5,10-methenyltetrahydrofolate + NADPH</text>
        <dbReference type="Rhea" id="RHEA:22812"/>
        <dbReference type="ChEBI" id="CHEBI:15636"/>
        <dbReference type="ChEBI" id="CHEBI:57455"/>
        <dbReference type="ChEBI" id="CHEBI:57783"/>
        <dbReference type="ChEBI" id="CHEBI:58349"/>
        <dbReference type="EC" id="1.5.1.5"/>
    </reaction>
</comment>
<feature type="binding site" evidence="12">
    <location>
        <position position="233"/>
    </location>
    <ligand>
        <name>NADP(+)</name>
        <dbReference type="ChEBI" id="CHEBI:58349"/>
    </ligand>
</feature>
<dbReference type="GO" id="GO:0009086">
    <property type="term" value="P:methionine biosynthetic process"/>
    <property type="evidence" value="ECO:0007669"/>
    <property type="project" value="UniProtKB-KW"/>
</dbReference>
<evidence type="ECO:0000256" key="10">
    <source>
        <dbReference type="ARBA" id="ARBA00023167"/>
    </source>
</evidence>
<dbReference type="InterPro" id="IPR036291">
    <property type="entry name" value="NAD(P)-bd_dom_sf"/>
</dbReference>
<keyword evidence="6 12" id="KW-0378">Hydrolase</keyword>
<keyword evidence="7 12" id="KW-0521">NADP</keyword>
<dbReference type="Proteomes" id="UP000003208">
    <property type="component" value="Unassembled WGS sequence"/>
</dbReference>
<evidence type="ECO:0000256" key="11">
    <source>
        <dbReference type="ARBA" id="ARBA00023268"/>
    </source>
</evidence>
<feature type="binding site" evidence="12">
    <location>
        <begin position="167"/>
        <end position="169"/>
    </location>
    <ligand>
        <name>NADP(+)</name>
        <dbReference type="ChEBI" id="CHEBI:58349"/>
    </ligand>
</feature>
<comment type="catalytic activity">
    <reaction evidence="12">
        <text>(6R)-5,10-methenyltetrahydrofolate + H2O = (6R)-10-formyltetrahydrofolate + H(+)</text>
        <dbReference type="Rhea" id="RHEA:23700"/>
        <dbReference type="ChEBI" id="CHEBI:15377"/>
        <dbReference type="ChEBI" id="CHEBI:15378"/>
        <dbReference type="ChEBI" id="CHEBI:57455"/>
        <dbReference type="ChEBI" id="CHEBI:195366"/>
        <dbReference type="EC" id="3.5.4.9"/>
    </reaction>
</comment>
<dbReference type="NCBIfam" id="NF008058">
    <property type="entry name" value="PRK10792.1"/>
    <property type="match status" value="1"/>
</dbReference>
<evidence type="ECO:0000259" key="14">
    <source>
        <dbReference type="Pfam" id="PF02882"/>
    </source>
</evidence>
<keyword evidence="16" id="KW-1185">Reference proteome</keyword>
<comment type="similarity">
    <text evidence="12">Belongs to the tetrahydrofolate dehydrogenase/cyclohydrolase family.</text>
</comment>
<evidence type="ECO:0000256" key="3">
    <source>
        <dbReference type="ARBA" id="ARBA00022563"/>
    </source>
</evidence>
<evidence type="ECO:0000256" key="4">
    <source>
        <dbReference type="ARBA" id="ARBA00022605"/>
    </source>
</evidence>
<dbReference type="SUPFAM" id="SSF51735">
    <property type="entry name" value="NAD(P)-binding Rossmann-fold domains"/>
    <property type="match status" value="1"/>
</dbReference>
<dbReference type="Pfam" id="PF00763">
    <property type="entry name" value="THF_DHG_CYH"/>
    <property type="match status" value="1"/>
</dbReference>
<keyword evidence="5 12" id="KW-0658">Purine biosynthesis</keyword>
<keyword evidence="11 12" id="KW-0511">Multifunctional enzyme</keyword>
<evidence type="ECO:0000313" key="16">
    <source>
        <dbReference type="Proteomes" id="UP000003208"/>
    </source>
</evidence>
<evidence type="ECO:0000256" key="7">
    <source>
        <dbReference type="ARBA" id="ARBA00022857"/>
    </source>
</evidence>
<dbReference type="Pfam" id="PF02882">
    <property type="entry name" value="THF_DHG_CYH_C"/>
    <property type="match status" value="1"/>
</dbReference>
<evidence type="ECO:0000256" key="12">
    <source>
        <dbReference type="HAMAP-Rule" id="MF_01576"/>
    </source>
</evidence>
<keyword evidence="4 12" id="KW-0028">Amino-acid biosynthesis</keyword>
<dbReference type="FunFam" id="3.40.50.720:FF:000094">
    <property type="entry name" value="Bifunctional protein FolD"/>
    <property type="match status" value="1"/>
</dbReference>
<keyword evidence="8 12" id="KW-0560">Oxidoreductase</keyword>
<feature type="domain" description="Tetrahydrofolate dehydrogenase/cyclohydrolase catalytic" evidence="13">
    <location>
        <begin position="7"/>
        <end position="122"/>
    </location>
</feature>
<dbReference type="InterPro" id="IPR000672">
    <property type="entry name" value="THF_DH/CycHdrlase"/>
</dbReference>
<dbReference type="SUPFAM" id="SSF53223">
    <property type="entry name" value="Aminoacid dehydrogenase-like, N-terminal domain"/>
    <property type="match status" value="1"/>
</dbReference>
<dbReference type="EC" id="3.5.4.9" evidence="12"/>
<organism evidence="15 16">
    <name type="scientific">Marinobacter manganoxydans MnI7-9</name>
    <dbReference type="NCBI Taxonomy" id="1094979"/>
    <lineage>
        <taxon>Bacteria</taxon>
        <taxon>Pseudomonadati</taxon>
        <taxon>Pseudomonadota</taxon>
        <taxon>Gammaproteobacteria</taxon>
        <taxon>Pseudomonadales</taxon>
        <taxon>Marinobacteraceae</taxon>
        <taxon>Marinobacter</taxon>
    </lineage>
</organism>
<protein>
    <recommendedName>
        <fullName evidence="12">Bifunctional protein FolD</fullName>
    </recommendedName>
    <domain>
        <recommendedName>
            <fullName evidence="12">Methylenetetrahydrofolate dehydrogenase</fullName>
            <ecNumber evidence="12">1.5.1.5</ecNumber>
        </recommendedName>
    </domain>
    <domain>
        <recommendedName>
            <fullName evidence="12">Methenyltetrahydrofolate cyclohydrolase</fullName>
            <ecNumber evidence="12">3.5.4.9</ecNumber>
        </recommendedName>
    </domain>
</protein>
<dbReference type="PANTHER" id="PTHR48099">
    <property type="entry name" value="C-1-TETRAHYDROFOLATE SYNTHASE, CYTOPLASMIC-RELATED"/>
    <property type="match status" value="1"/>
</dbReference>
<evidence type="ECO:0000256" key="6">
    <source>
        <dbReference type="ARBA" id="ARBA00022801"/>
    </source>
</evidence>
<sequence>MHTATIINGKEVAAQLRRDIAGMVRARAEQGRMCPGLAVILVGEDAASKVYVRSKIKACEEAGFLSRSFRLAADTSQQVLLALIDELNEDPQIHGILVQLPLPDHMHVPAVVERIVPAKDVDGFHPYNLGRLAAKSPILRPCTPYGCMRLLDAYGISPMGKNAVIVGASNIVGRPAALELLLRGATVTVCHVKTRDLQAELARADIVLVAIGSPGFIKAEWLKPGATVIDVGINRLASGKLVGDVDFESARDKVAAITPVPGGVGPMTIACLLQNTLEACEALDVAQAS</sequence>
<dbReference type="GO" id="GO:0006164">
    <property type="term" value="P:purine nucleotide biosynthetic process"/>
    <property type="evidence" value="ECO:0007669"/>
    <property type="project" value="UniProtKB-KW"/>
</dbReference>
<reference evidence="15 16" key="1">
    <citation type="journal article" date="2012" name="J. Bacteriol.">
        <title>Genome sequence of deep-sea manganese-oxidizing bacterium Marinobacter manganoxydans MnI7-9.</title>
        <authorList>
            <person name="Wang H."/>
            <person name="Li H."/>
            <person name="Shao Z."/>
            <person name="Liao S."/>
            <person name="Johnstone L."/>
            <person name="Rensing C."/>
            <person name="Wang G."/>
        </authorList>
    </citation>
    <scope>NUCLEOTIDE SEQUENCE [LARGE SCALE GENOMIC DNA]</scope>
    <source>
        <strain evidence="15 16">MnI7-9</strain>
    </source>
</reference>
<comment type="function">
    <text evidence="12">Catalyzes the oxidation of 5,10-methylenetetrahydrofolate to 5,10-methenyltetrahydrofolate and then the hydrolysis of 5,10-methenyltetrahydrofolate to 10-formyltetrahydrofolate.</text>
</comment>
<dbReference type="CDD" id="cd01080">
    <property type="entry name" value="NAD_bind_m-THF_DH_Cyclohyd"/>
    <property type="match status" value="1"/>
</dbReference>
<evidence type="ECO:0000256" key="8">
    <source>
        <dbReference type="ARBA" id="ARBA00023002"/>
    </source>
</evidence>
<dbReference type="Gene3D" id="3.40.50.10860">
    <property type="entry name" value="Leucine Dehydrogenase, chain A, domain 1"/>
    <property type="match status" value="1"/>
</dbReference>
<comment type="caution">
    <text evidence="12">Lacks conserved residue(s) required for the propagation of feature annotation.</text>
</comment>
<dbReference type="HAMAP" id="MF_01576">
    <property type="entry name" value="THF_DHG_CYH"/>
    <property type="match status" value="1"/>
</dbReference>
<dbReference type="RefSeq" id="WP_008169826.1">
    <property type="nucleotide sequence ID" value="NZ_AGTR01000009.1"/>
</dbReference>
<dbReference type="PANTHER" id="PTHR48099:SF5">
    <property type="entry name" value="C-1-TETRAHYDROFOLATE SYNTHASE, CYTOPLASMIC"/>
    <property type="match status" value="1"/>
</dbReference>
<gene>
    <name evidence="12" type="primary">folD</name>
    <name evidence="15" type="ORF">KYE_01828</name>
</gene>
<dbReference type="InterPro" id="IPR020867">
    <property type="entry name" value="THF_DH/CycHdrlase_CS"/>
</dbReference>
<dbReference type="PROSITE" id="PS00767">
    <property type="entry name" value="THF_DHG_CYH_2"/>
    <property type="match status" value="1"/>
</dbReference>
<name>G6YNF1_9GAMM</name>
<feature type="domain" description="Tetrahydrofolate dehydrogenase/cyclohydrolase NAD(P)-binding" evidence="14">
    <location>
        <begin position="141"/>
        <end position="281"/>
    </location>
</feature>
<keyword evidence="9 12" id="KW-0368">Histidine biosynthesis</keyword>
<comment type="subunit">
    <text evidence="2 12">Homodimer.</text>
</comment>
<keyword evidence="10 12" id="KW-0486">Methionine biosynthesis</keyword>
<dbReference type="InterPro" id="IPR046346">
    <property type="entry name" value="Aminoacid_DH-like_N_sf"/>
</dbReference>
<evidence type="ECO:0000259" key="13">
    <source>
        <dbReference type="Pfam" id="PF00763"/>
    </source>
</evidence>
<dbReference type="UniPathway" id="UPA00193"/>
<dbReference type="FunFam" id="3.40.50.10860:FF:000005">
    <property type="entry name" value="C-1-tetrahydrofolate synthase, cytoplasmic, putative"/>
    <property type="match status" value="1"/>
</dbReference>
<dbReference type="InterPro" id="IPR020630">
    <property type="entry name" value="THF_DH/CycHdrlase_cat_dom"/>
</dbReference>
<evidence type="ECO:0000256" key="9">
    <source>
        <dbReference type="ARBA" id="ARBA00023102"/>
    </source>
</evidence>
<comment type="pathway">
    <text evidence="1 12">One-carbon metabolism; tetrahydrofolate interconversion.</text>
</comment>
<dbReference type="EC" id="1.5.1.5" evidence="12"/>
<dbReference type="PRINTS" id="PR00085">
    <property type="entry name" value="THFDHDRGNASE"/>
</dbReference>
<evidence type="ECO:0000256" key="1">
    <source>
        <dbReference type="ARBA" id="ARBA00004777"/>
    </source>
</evidence>
<dbReference type="GO" id="GO:0004477">
    <property type="term" value="F:methenyltetrahydrofolate cyclohydrolase activity"/>
    <property type="evidence" value="ECO:0007669"/>
    <property type="project" value="UniProtKB-UniRule"/>
</dbReference>
<evidence type="ECO:0000313" key="15">
    <source>
        <dbReference type="EMBL" id="EHJ06328.1"/>
    </source>
</evidence>
<dbReference type="AlphaFoldDB" id="G6YNF1"/>
<dbReference type="Gene3D" id="3.40.50.720">
    <property type="entry name" value="NAD(P)-binding Rossmann-like Domain"/>
    <property type="match status" value="1"/>
</dbReference>
<dbReference type="PATRIC" id="fig|1094979.3.peg.338"/>
<accession>G6YNF1</accession>